<dbReference type="PANTHER" id="PTHR14360">
    <property type="entry name" value="PROTEIN FMP32, MITOCHONDRIAL"/>
    <property type="match status" value="1"/>
</dbReference>
<feature type="compositionally biased region" description="Pro residues" evidence="8">
    <location>
        <begin position="195"/>
        <end position="207"/>
    </location>
</feature>
<dbReference type="Pfam" id="PF07798">
    <property type="entry name" value="CCDC90-like"/>
    <property type="match status" value="1"/>
</dbReference>
<keyword evidence="5" id="KW-0175">Coiled coil</keyword>
<keyword evidence="4" id="KW-1133">Transmembrane helix</keyword>
<evidence type="ECO:0000256" key="2">
    <source>
        <dbReference type="ARBA" id="ARBA00004370"/>
    </source>
</evidence>
<evidence type="ECO:0000256" key="5">
    <source>
        <dbReference type="ARBA" id="ARBA00023054"/>
    </source>
</evidence>
<organism evidence="9 10">
    <name type="scientific">Microbotryum intermedium</name>
    <dbReference type="NCBI Taxonomy" id="269621"/>
    <lineage>
        <taxon>Eukaryota</taxon>
        <taxon>Fungi</taxon>
        <taxon>Dikarya</taxon>
        <taxon>Basidiomycota</taxon>
        <taxon>Pucciniomycotina</taxon>
        <taxon>Microbotryomycetes</taxon>
        <taxon>Microbotryales</taxon>
        <taxon>Microbotryaceae</taxon>
        <taxon>Microbotryum</taxon>
    </lineage>
</organism>
<dbReference type="Proteomes" id="UP000198372">
    <property type="component" value="Unassembled WGS sequence"/>
</dbReference>
<dbReference type="EMBL" id="FMSP01000008">
    <property type="protein sequence ID" value="SCV71880.1"/>
    <property type="molecule type" value="Genomic_DNA"/>
</dbReference>
<evidence type="ECO:0000256" key="3">
    <source>
        <dbReference type="ARBA" id="ARBA00022692"/>
    </source>
</evidence>
<feature type="region of interest" description="Disordered" evidence="8">
    <location>
        <begin position="1"/>
        <end position="207"/>
    </location>
</feature>
<proteinExistence type="predicted"/>
<comment type="subcellular location">
    <subcellularLocation>
        <location evidence="2">Membrane</location>
    </subcellularLocation>
    <subcellularLocation>
        <location evidence="1">Mitochondrion</location>
    </subcellularLocation>
</comment>
<feature type="compositionally biased region" description="Polar residues" evidence="8">
    <location>
        <begin position="426"/>
        <end position="435"/>
    </location>
</feature>
<evidence type="ECO:0000313" key="9">
    <source>
        <dbReference type="EMBL" id="SCV71880.1"/>
    </source>
</evidence>
<dbReference type="OrthoDB" id="1552at2759"/>
<feature type="compositionally biased region" description="Low complexity" evidence="8">
    <location>
        <begin position="152"/>
        <end position="194"/>
    </location>
</feature>
<dbReference type="GO" id="GO:0005739">
    <property type="term" value="C:mitochondrion"/>
    <property type="evidence" value="ECO:0007669"/>
    <property type="project" value="UniProtKB-SubCell"/>
</dbReference>
<sequence>MACTSRTLRSYASRIASTSTAPSSTSCLATSHSTTTPITRRTPSRFAYSSSSTTTTAPSTSNSATSNSAPPNTGAPTSPRRTRPSPPFKSSHVSSTSIPREEAHGSLHPKDRARFADPVDSSTSDMTTSASTSTSTLATKQGGEQLAAVEDPAASTSTTPTNSTAKPASDTATPIHSSSTSMVISPPSSSDSSSFPPPPPPHHPIPVPRIPFSTHRFVRQLEHNSINRALAIDLMRATKKLLLVKEEQAMKDLVGKQELENEAYLFTAALQELKTGSQIKSRNDGIALRSMTAVLQRETDAISQKMKEDMQRLQSDIQLDMNSRKEETSGELKQLDVNIMDLNSKFTILLGEVRTEIEATKWISTRRVMTAIVVVVVCVVAYISSGPSSPTPKSEPAPPPSIEELGLADRAGEEAEVAPPGGWSFWGSTPASTSEKGVKRVGEEGQEGDK</sequence>
<dbReference type="PROSITE" id="PS51257">
    <property type="entry name" value="PROKAR_LIPOPROTEIN"/>
    <property type="match status" value="1"/>
</dbReference>
<protein>
    <submittedName>
        <fullName evidence="9">BQ2448_4574 protein</fullName>
    </submittedName>
</protein>
<dbReference type="InterPro" id="IPR024461">
    <property type="entry name" value="CCDC90-like"/>
</dbReference>
<feature type="compositionally biased region" description="Pro residues" evidence="8">
    <location>
        <begin position="389"/>
        <end position="401"/>
    </location>
</feature>
<evidence type="ECO:0000256" key="7">
    <source>
        <dbReference type="ARBA" id="ARBA00023136"/>
    </source>
</evidence>
<evidence type="ECO:0000256" key="6">
    <source>
        <dbReference type="ARBA" id="ARBA00023128"/>
    </source>
</evidence>
<keyword evidence="6" id="KW-0496">Mitochondrion</keyword>
<dbReference type="AlphaFoldDB" id="A0A238FDG6"/>
<evidence type="ECO:0000313" key="10">
    <source>
        <dbReference type="Proteomes" id="UP000198372"/>
    </source>
</evidence>
<keyword evidence="3" id="KW-0812">Transmembrane</keyword>
<feature type="compositionally biased region" description="Low complexity" evidence="8">
    <location>
        <begin position="120"/>
        <end position="139"/>
    </location>
</feature>
<feature type="compositionally biased region" description="Basic and acidic residues" evidence="8">
    <location>
        <begin position="436"/>
        <end position="450"/>
    </location>
</feature>
<feature type="region of interest" description="Disordered" evidence="8">
    <location>
        <begin position="386"/>
        <end position="450"/>
    </location>
</feature>
<keyword evidence="10" id="KW-1185">Reference proteome</keyword>
<feature type="compositionally biased region" description="Basic and acidic residues" evidence="8">
    <location>
        <begin position="99"/>
        <end position="117"/>
    </location>
</feature>
<dbReference type="PANTHER" id="PTHR14360:SF12">
    <property type="entry name" value="MOZ PROTEIN REPRESENTS A CHROMATIN-ASSOCIATED ACETYLTRANSFERASE"/>
    <property type="match status" value="1"/>
</dbReference>
<evidence type="ECO:0000256" key="4">
    <source>
        <dbReference type="ARBA" id="ARBA00022989"/>
    </source>
</evidence>
<accession>A0A238FDG6</accession>
<name>A0A238FDG6_9BASI</name>
<feature type="compositionally biased region" description="Low complexity" evidence="8">
    <location>
        <begin position="12"/>
        <end position="79"/>
    </location>
</feature>
<feature type="compositionally biased region" description="Polar residues" evidence="8">
    <location>
        <begin position="1"/>
        <end position="10"/>
    </location>
</feature>
<gene>
    <name evidence="9" type="ORF">BQ2448_4574</name>
</gene>
<evidence type="ECO:0000256" key="8">
    <source>
        <dbReference type="SAM" id="MobiDB-lite"/>
    </source>
</evidence>
<dbReference type="STRING" id="269621.A0A238FDG6"/>
<reference evidence="10" key="1">
    <citation type="submission" date="2016-09" db="EMBL/GenBank/DDBJ databases">
        <authorList>
            <person name="Jeantristanb JTB J.-T."/>
            <person name="Ricardo R."/>
        </authorList>
    </citation>
    <scope>NUCLEOTIDE SEQUENCE [LARGE SCALE GENOMIC DNA]</scope>
</reference>
<evidence type="ECO:0000256" key="1">
    <source>
        <dbReference type="ARBA" id="ARBA00004173"/>
    </source>
</evidence>
<dbReference type="GO" id="GO:0016020">
    <property type="term" value="C:membrane"/>
    <property type="evidence" value="ECO:0007669"/>
    <property type="project" value="UniProtKB-SubCell"/>
</dbReference>
<keyword evidence="7" id="KW-0472">Membrane</keyword>